<accession>A0A1H1PQC9</accession>
<dbReference type="GO" id="GO:0003677">
    <property type="term" value="F:DNA binding"/>
    <property type="evidence" value="ECO:0007669"/>
    <property type="project" value="UniProtKB-KW"/>
</dbReference>
<dbReference type="STRING" id="630515.SAMN04489812_0985"/>
<dbReference type="InterPro" id="IPR036388">
    <property type="entry name" value="WH-like_DNA-bd_sf"/>
</dbReference>
<dbReference type="PANTHER" id="PTHR43252:SF2">
    <property type="entry name" value="TRANSCRIPTION REGULATOR, PADR-LIKE FAMILY"/>
    <property type="match status" value="1"/>
</dbReference>
<evidence type="ECO:0000313" key="2">
    <source>
        <dbReference type="EMBL" id="SDS13334.1"/>
    </source>
</evidence>
<reference evidence="2 3" key="1">
    <citation type="submission" date="2016-10" db="EMBL/GenBank/DDBJ databases">
        <authorList>
            <person name="de Groot N.N."/>
        </authorList>
    </citation>
    <scope>NUCLEOTIDE SEQUENCE [LARGE SCALE GENOMIC DNA]</scope>
    <source>
        <strain evidence="2 3">DSM 21800</strain>
    </source>
</reference>
<dbReference type="InterPro" id="IPR005149">
    <property type="entry name" value="Tscrpt_reg_PadR_N"/>
</dbReference>
<proteinExistence type="predicted"/>
<protein>
    <submittedName>
        <fullName evidence="2">DNA-binding transcriptional regulator, PadR family</fullName>
    </submittedName>
</protein>
<evidence type="ECO:0000313" key="3">
    <source>
        <dbReference type="Proteomes" id="UP000199103"/>
    </source>
</evidence>
<dbReference type="Proteomes" id="UP000199103">
    <property type="component" value="Chromosome I"/>
</dbReference>
<gene>
    <name evidence="2" type="ORF">SAMN04489812_0985</name>
</gene>
<dbReference type="Pfam" id="PF03551">
    <property type="entry name" value="PadR"/>
    <property type="match status" value="1"/>
</dbReference>
<dbReference type="InterPro" id="IPR036390">
    <property type="entry name" value="WH_DNA-bd_sf"/>
</dbReference>
<organism evidence="2 3">
    <name type="scientific">Microlunatus soli</name>
    <dbReference type="NCBI Taxonomy" id="630515"/>
    <lineage>
        <taxon>Bacteria</taxon>
        <taxon>Bacillati</taxon>
        <taxon>Actinomycetota</taxon>
        <taxon>Actinomycetes</taxon>
        <taxon>Propionibacteriales</taxon>
        <taxon>Propionibacteriaceae</taxon>
        <taxon>Microlunatus</taxon>
    </lineage>
</organism>
<keyword evidence="2" id="KW-0238">DNA-binding</keyword>
<dbReference type="SUPFAM" id="SSF46785">
    <property type="entry name" value="Winged helix' DNA-binding domain"/>
    <property type="match status" value="1"/>
</dbReference>
<dbReference type="AlphaFoldDB" id="A0A1H1PQC9"/>
<dbReference type="Gene3D" id="1.10.10.10">
    <property type="entry name" value="Winged helix-like DNA-binding domain superfamily/Winged helix DNA-binding domain"/>
    <property type="match status" value="1"/>
</dbReference>
<dbReference type="EMBL" id="LT629772">
    <property type="protein sequence ID" value="SDS13334.1"/>
    <property type="molecule type" value="Genomic_DNA"/>
</dbReference>
<sequence>MSGAVLSVRLVFGFAPCVIFHVEYLVEGHGSGVGVTSAARVKLAARVTPLGAAVLALLAERPMHPYQMFSVLMERRQDRLVKIRAGSLYHTVERLARDGLLEVTGTERAGARPERTMYALADAGTVALEDWVRRTMSEPEPEFPRFPLALAEAHNLSVDTVVGLLTEYLQIVETDIDAYRTAIEQLQKLPLPEAHWLEIDYLLAQRSAERDWIATTLKRLQSKDLPWPK</sequence>
<evidence type="ECO:0000259" key="1">
    <source>
        <dbReference type="Pfam" id="PF03551"/>
    </source>
</evidence>
<dbReference type="PANTHER" id="PTHR43252">
    <property type="entry name" value="TRANSCRIPTIONAL REGULATOR YQJI"/>
    <property type="match status" value="1"/>
</dbReference>
<feature type="domain" description="Transcription regulator PadR N-terminal" evidence="1">
    <location>
        <begin position="54"/>
        <end position="129"/>
    </location>
</feature>
<name>A0A1H1PQC9_9ACTN</name>
<keyword evidence="3" id="KW-1185">Reference proteome</keyword>